<name>A0A1F5H891_9BACT</name>
<dbReference type="Pfam" id="PF13399">
    <property type="entry name" value="LytR_C"/>
    <property type="match status" value="1"/>
</dbReference>
<dbReference type="EMBL" id="MFBH01000012">
    <property type="protein sequence ID" value="OGE00280.1"/>
    <property type="molecule type" value="Genomic_DNA"/>
</dbReference>
<reference evidence="2 3" key="1">
    <citation type="journal article" date="2016" name="Nat. Commun.">
        <title>Thousands of microbial genomes shed light on interconnected biogeochemical processes in an aquifer system.</title>
        <authorList>
            <person name="Anantharaman K."/>
            <person name="Brown C.T."/>
            <person name="Hug L.A."/>
            <person name="Sharon I."/>
            <person name="Castelle C.J."/>
            <person name="Probst A.J."/>
            <person name="Thomas B.C."/>
            <person name="Singh A."/>
            <person name="Wilkins M.J."/>
            <person name="Karaoz U."/>
            <person name="Brodie E.L."/>
            <person name="Williams K.H."/>
            <person name="Hubbard S.S."/>
            <person name="Banfield J.F."/>
        </authorList>
    </citation>
    <scope>NUCLEOTIDE SEQUENCE [LARGE SCALE GENOMIC DNA]</scope>
</reference>
<feature type="domain" description="LytR/CpsA/Psr regulator C-terminal" evidence="1">
    <location>
        <begin position="242"/>
        <end position="324"/>
    </location>
</feature>
<proteinExistence type="predicted"/>
<protein>
    <recommendedName>
        <fullName evidence="1">LytR/CpsA/Psr regulator C-terminal domain-containing protein</fullName>
    </recommendedName>
</protein>
<sequence>MTDYPARRSAWRRRQVQAKWKNLSAFLIVLILVLASFNGLVKTFSINKYLGTSNWNSNSSFVAVLSTTPLAVLILQGDPKRLVFLTIDEKTYLATGNPNEPIATISSLINKSYGGGLTRLLSLAFRADIENYVIFKNDQKINKEEVTKWFKNYSSLAAPFMTLTGRIGDDIKDTNITRIDQLSLWWQLKNVRVNQLELIDLSQYQEDVVYKNDQKVLGVDNLVLHKVISQYLENENVTKENLKIKVINASGIAGVGQLAADFAASVGVNIVKIETAPNLVDQTFIQTSAKNKYTVRYLANIFKCDIKSSSSSDEEVSLVIGNDFASKYF</sequence>
<dbReference type="Proteomes" id="UP000178393">
    <property type="component" value="Unassembled WGS sequence"/>
</dbReference>
<dbReference type="InterPro" id="IPR027381">
    <property type="entry name" value="LytR/CpsA/Psr_C"/>
</dbReference>
<dbReference type="AlphaFoldDB" id="A0A1F5H891"/>
<organism evidence="2 3">
    <name type="scientific">Candidatus Curtissbacteria bacterium RIFCSPHIGHO2_12_41_11</name>
    <dbReference type="NCBI Taxonomy" id="1797718"/>
    <lineage>
        <taxon>Bacteria</taxon>
        <taxon>Candidatus Curtissiibacteriota</taxon>
    </lineage>
</organism>
<evidence type="ECO:0000259" key="1">
    <source>
        <dbReference type="Pfam" id="PF13399"/>
    </source>
</evidence>
<gene>
    <name evidence="2" type="ORF">A2W45_03310</name>
</gene>
<evidence type="ECO:0000313" key="3">
    <source>
        <dbReference type="Proteomes" id="UP000178393"/>
    </source>
</evidence>
<accession>A0A1F5H891</accession>
<evidence type="ECO:0000313" key="2">
    <source>
        <dbReference type="EMBL" id="OGE00280.1"/>
    </source>
</evidence>
<comment type="caution">
    <text evidence="2">The sequence shown here is derived from an EMBL/GenBank/DDBJ whole genome shotgun (WGS) entry which is preliminary data.</text>
</comment>